<evidence type="ECO:0000313" key="9">
    <source>
        <dbReference type="EMBL" id="EPE32010.1"/>
    </source>
</evidence>
<dbReference type="Proteomes" id="UP000016922">
    <property type="component" value="Unassembled WGS sequence"/>
</dbReference>
<keyword evidence="3 7" id="KW-1133">Transmembrane helix</keyword>
<protein>
    <recommendedName>
        <fullName evidence="8">Rhodopsin domain-containing protein</fullName>
    </recommendedName>
</protein>
<feature type="transmembrane region" description="Helical" evidence="7">
    <location>
        <begin position="6"/>
        <end position="25"/>
    </location>
</feature>
<evidence type="ECO:0000256" key="7">
    <source>
        <dbReference type="SAM" id="Phobius"/>
    </source>
</evidence>
<dbReference type="RefSeq" id="XP_008081065.1">
    <property type="nucleotide sequence ID" value="XM_008082874.1"/>
</dbReference>
<keyword evidence="4 7" id="KW-0472">Membrane</keyword>
<dbReference type="PANTHER" id="PTHR33048:SF129">
    <property type="entry name" value="INTEGRAL MEMBRANE PROTEIN-RELATED"/>
    <property type="match status" value="1"/>
</dbReference>
<dbReference type="AlphaFoldDB" id="S3D2F7"/>
<dbReference type="InterPro" id="IPR049326">
    <property type="entry name" value="Rhodopsin_dom_fungi"/>
</dbReference>
<evidence type="ECO:0000313" key="10">
    <source>
        <dbReference type="Proteomes" id="UP000016922"/>
    </source>
</evidence>
<evidence type="ECO:0000256" key="5">
    <source>
        <dbReference type="ARBA" id="ARBA00038359"/>
    </source>
</evidence>
<accession>S3D2F7</accession>
<feature type="compositionally biased region" description="Low complexity" evidence="6">
    <location>
        <begin position="165"/>
        <end position="181"/>
    </location>
</feature>
<sequence>MNFSWATASFFIAMDLLMALSPITLIKTLNRPLREKVLVAGLMALGLLTTAAAGAKMSTFPGIYKGDVLQGQMLASLLAKLEEQIGIICACLPTLKGPAERLLIRLGVLSHELRFSRPSFVMSARRQATPTLTSRTLESSNVDSDYNSNVTTLWLDSQNSKSTKGDSGFDSLSQSSSKQSLAQGTKAPVVRVEEV</sequence>
<evidence type="ECO:0000256" key="2">
    <source>
        <dbReference type="ARBA" id="ARBA00022692"/>
    </source>
</evidence>
<dbReference type="GO" id="GO:0016020">
    <property type="term" value="C:membrane"/>
    <property type="evidence" value="ECO:0007669"/>
    <property type="project" value="UniProtKB-SubCell"/>
</dbReference>
<comment type="subcellular location">
    <subcellularLocation>
        <location evidence="1">Membrane</location>
        <topology evidence="1">Multi-pass membrane protein</topology>
    </subcellularLocation>
</comment>
<proteinExistence type="inferred from homology"/>
<evidence type="ECO:0000256" key="1">
    <source>
        <dbReference type="ARBA" id="ARBA00004141"/>
    </source>
</evidence>
<dbReference type="PANTHER" id="PTHR33048">
    <property type="entry name" value="PTH11-LIKE INTEGRAL MEMBRANE PROTEIN (AFU_ORTHOLOGUE AFUA_5G11245)"/>
    <property type="match status" value="1"/>
</dbReference>
<dbReference type="InterPro" id="IPR052337">
    <property type="entry name" value="SAT4-like"/>
</dbReference>
<name>S3D2F7_GLAL2</name>
<dbReference type="OrthoDB" id="5278984at2759"/>
<organism evidence="9 10">
    <name type="scientific">Glarea lozoyensis (strain ATCC 20868 / MF5171)</name>
    <dbReference type="NCBI Taxonomy" id="1116229"/>
    <lineage>
        <taxon>Eukaryota</taxon>
        <taxon>Fungi</taxon>
        <taxon>Dikarya</taxon>
        <taxon>Ascomycota</taxon>
        <taxon>Pezizomycotina</taxon>
        <taxon>Leotiomycetes</taxon>
        <taxon>Helotiales</taxon>
        <taxon>Helotiaceae</taxon>
        <taxon>Glarea</taxon>
    </lineage>
</organism>
<evidence type="ECO:0000256" key="3">
    <source>
        <dbReference type="ARBA" id="ARBA00022989"/>
    </source>
</evidence>
<evidence type="ECO:0000256" key="4">
    <source>
        <dbReference type="ARBA" id="ARBA00023136"/>
    </source>
</evidence>
<keyword evidence="2 7" id="KW-0812">Transmembrane</keyword>
<keyword evidence="10" id="KW-1185">Reference proteome</keyword>
<feature type="domain" description="Rhodopsin" evidence="8">
    <location>
        <begin position="2"/>
        <end position="100"/>
    </location>
</feature>
<evidence type="ECO:0000259" key="8">
    <source>
        <dbReference type="Pfam" id="PF20684"/>
    </source>
</evidence>
<gene>
    <name evidence="9" type="ORF">GLAREA_12092</name>
</gene>
<reference evidence="9 10" key="1">
    <citation type="journal article" date="2013" name="BMC Genomics">
        <title>Genomics-driven discovery of the pneumocandin biosynthetic gene cluster in the fungus Glarea lozoyensis.</title>
        <authorList>
            <person name="Chen L."/>
            <person name="Yue Q."/>
            <person name="Zhang X."/>
            <person name="Xiang M."/>
            <person name="Wang C."/>
            <person name="Li S."/>
            <person name="Che Y."/>
            <person name="Ortiz-Lopez F.J."/>
            <person name="Bills G.F."/>
            <person name="Liu X."/>
            <person name="An Z."/>
        </authorList>
    </citation>
    <scope>NUCLEOTIDE SEQUENCE [LARGE SCALE GENOMIC DNA]</scope>
    <source>
        <strain evidence="10">ATCC 20868 / MF5171</strain>
    </source>
</reference>
<evidence type="ECO:0000256" key="6">
    <source>
        <dbReference type="SAM" id="MobiDB-lite"/>
    </source>
</evidence>
<dbReference type="Pfam" id="PF20684">
    <property type="entry name" value="Fung_rhodopsin"/>
    <property type="match status" value="1"/>
</dbReference>
<dbReference type="KEGG" id="glz:GLAREA_12092"/>
<dbReference type="EMBL" id="KE145360">
    <property type="protein sequence ID" value="EPE32010.1"/>
    <property type="molecule type" value="Genomic_DNA"/>
</dbReference>
<feature type="transmembrane region" description="Helical" evidence="7">
    <location>
        <begin position="37"/>
        <end position="55"/>
    </location>
</feature>
<feature type="region of interest" description="Disordered" evidence="6">
    <location>
        <begin position="157"/>
        <end position="195"/>
    </location>
</feature>
<dbReference type="GeneID" id="19471133"/>
<dbReference type="HOGENOM" id="CLU_1396446_0_0_1"/>
<comment type="similarity">
    <text evidence="5">Belongs to the SAT4 family.</text>
</comment>